<dbReference type="OrthoDB" id="6169716at2"/>
<dbReference type="AlphaFoldDB" id="A1U079"/>
<dbReference type="KEGG" id="maq:Maqu_1309"/>
<dbReference type="Proteomes" id="UP000000998">
    <property type="component" value="Chromosome"/>
</dbReference>
<protein>
    <submittedName>
        <fullName evidence="1">Uncharacterized protein</fullName>
    </submittedName>
</protein>
<accession>A1U079</accession>
<dbReference type="EMBL" id="CP000514">
    <property type="protein sequence ID" value="ABM18398.1"/>
    <property type="molecule type" value="Genomic_DNA"/>
</dbReference>
<organism evidence="1 2">
    <name type="scientific">Marinobacter nauticus (strain ATCC 700491 / DSM 11845 / VT8)</name>
    <name type="common">Marinobacter aquaeolei</name>
    <dbReference type="NCBI Taxonomy" id="351348"/>
    <lineage>
        <taxon>Bacteria</taxon>
        <taxon>Pseudomonadati</taxon>
        <taxon>Pseudomonadota</taxon>
        <taxon>Gammaproteobacteria</taxon>
        <taxon>Pseudomonadales</taxon>
        <taxon>Marinobacteraceae</taxon>
        <taxon>Marinobacter</taxon>
    </lineage>
</organism>
<reference evidence="2" key="1">
    <citation type="journal article" date="2011" name="Appl. Environ. Microbiol.">
        <title>Genomic potential of Marinobacter aquaeolei, a biogeochemical 'opportunitroph'.</title>
        <authorList>
            <person name="Singer E."/>
            <person name="Webb E.A."/>
            <person name="Nelson W.C."/>
            <person name="Heidelberg J.F."/>
            <person name="Ivanova N."/>
            <person name="Pati A."/>
            <person name="Edwards K.J."/>
        </authorList>
    </citation>
    <scope>NUCLEOTIDE SEQUENCE [LARGE SCALE GENOMIC DNA]</scope>
    <source>
        <strain evidence="2">ATCC 700491 / DSM 11845 / VT8</strain>
    </source>
</reference>
<dbReference type="STRING" id="351348.Maqu_1309"/>
<dbReference type="eggNOG" id="ENOG502ZQ12">
    <property type="taxonomic scope" value="Bacteria"/>
</dbReference>
<proteinExistence type="predicted"/>
<name>A1U079_MARN8</name>
<evidence type="ECO:0000313" key="2">
    <source>
        <dbReference type="Proteomes" id="UP000000998"/>
    </source>
</evidence>
<sequence length="84" mass="9851">MSRDYTAEQISLALFETDPLNTCCRENECWDEYDRVAQAIHRDVLNGVSLENSLEQAIRDWFYDGESFDTNILLPVLHKLEKVR</sequence>
<gene>
    <name evidence="1" type="ordered locus">Maqu_1309</name>
</gene>
<evidence type="ECO:0000313" key="1">
    <source>
        <dbReference type="EMBL" id="ABM18398.1"/>
    </source>
</evidence>
<dbReference type="HOGENOM" id="CLU_2523611_0_0_6"/>
<dbReference type="RefSeq" id="WP_011784803.1">
    <property type="nucleotide sequence ID" value="NC_008740.1"/>
</dbReference>